<name>A0A1V3WM93_MYCKA</name>
<sequence>MAAAPSNERMIAGVAAAAVSLGVAQLVGIPFGARADARTAIGSAVVDLTPGRSKSGRLRPWALWTNSSWPSSCSW</sequence>
<evidence type="ECO:0000313" key="2">
    <source>
        <dbReference type="Proteomes" id="UP000188532"/>
    </source>
</evidence>
<dbReference type="EMBL" id="MVBN01000008">
    <property type="protein sequence ID" value="OOK68080.1"/>
    <property type="molecule type" value="Genomic_DNA"/>
</dbReference>
<dbReference type="Proteomes" id="UP000188532">
    <property type="component" value="Unassembled WGS sequence"/>
</dbReference>
<dbReference type="AlphaFoldDB" id="A0A1V3WM93"/>
<organism evidence="1 2">
    <name type="scientific">Mycobacterium kansasii</name>
    <dbReference type="NCBI Taxonomy" id="1768"/>
    <lineage>
        <taxon>Bacteria</taxon>
        <taxon>Bacillati</taxon>
        <taxon>Actinomycetota</taxon>
        <taxon>Actinomycetes</taxon>
        <taxon>Mycobacteriales</taxon>
        <taxon>Mycobacteriaceae</taxon>
        <taxon>Mycobacterium</taxon>
    </lineage>
</organism>
<gene>
    <name evidence="1" type="ORF">BZL29_6755</name>
</gene>
<protein>
    <submittedName>
        <fullName evidence="1">Membrane-bound oxidoreductase domain protein</fullName>
    </submittedName>
</protein>
<accession>A0A1V3WM93</accession>
<proteinExistence type="predicted"/>
<reference evidence="1 2" key="1">
    <citation type="submission" date="2017-02" db="EMBL/GenBank/DDBJ databases">
        <title>Complete genome sequences of Mycobacterium kansasii strains isolated from rhesus macaques.</title>
        <authorList>
            <person name="Panda A."/>
            <person name="Nagaraj S."/>
            <person name="Zhao X."/>
            <person name="Tettelin H."/>
            <person name="Detolla L.J."/>
        </authorList>
    </citation>
    <scope>NUCLEOTIDE SEQUENCE [LARGE SCALE GENOMIC DNA]</scope>
    <source>
        <strain evidence="1 2">11-3469</strain>
    </source>
</reference>
<evidence type="ECO:0000313" key="1">
    <source>
        <dbReference type="EMBL" id="OOK68080.1"/>
    </source>
</evidence>
<comment type="caution">
    <text evidence="1">The sequence shown here is derived from an EMBL/GenBank/DDBJ whole genome shotgun (WGS) entry which is preliminary data.</text>
</comment>